<dbReference type="Pfam" id="PF07992">
    <property type="entry name" value="Pyr_redox_2"/>
    <property type="match status" value="1"/>
</dbReference>
<dbReference type="InterPro" id="IPR036188">
    <property type="entry name" value="FAD/NAD-bd_sf"/>
</dbReference>
<dbReference type="InterPro" id="IPR008255">
    <property type="entry name" value="Pyr_nucl-diS_OxRdtase_2_AS"/>
</dbReference>
<keyword evidence="5" id="KW-0676">Redox-active center</keyword>
<sequence>MNYDLLIIGAGPAGLAASIYASRYKIKHAILGELPGGLMSEAHQVCNFPTETEISGFDLAMKMKAHVDSFGTELIMEKVMTVKKNNDLFTVKMINGKALTAKTILIATGTVHRHLDLPDENRFVGHGISYCATCDAMFYKNKTVAVIGSGNSALTAALYLAEMAEKVYLVIRGDHFKGEIVWVDSIQNNPKIEVIFNTSVIGLAGVERLETIKLSQAHNNSDILSVSGLFVEVGSQPDVSWFSNLSPELNPAGYIKVSADQATSQAGVWAAGDITTASNGLRQIVTACAEGAVAAAGIFQYLQKSK</sequence>
<feature type="domain" description="FAD/NAD(P)-binding" evidence="6">
    <location>
        <begin position="3"/>
        <end position="291"/>
    </location>
</feature>
<dbReference type="GO" id="GO:0016668">
    <property type="term" value="F:oxidoreductase activity, acting on a sulfur group of donors, NAD(P) as acceptor"/>
    <property type="evidence" value="ECO:0007669"/>
    <property type="project" value="UniProtKB-ARBA"/>
</dbReference>
<organism evidence="7 8">
    <name type="scientific">Candidatus Falkowbacteria bacterium CG23_combo_of_CG06-09_8_20_14_all_41_10</name>
    <dbReference type="NCBI Taxonomy" id="1974571"/>
    <lineage>
        <taxon>Bacteria</taxon>
        <taxon>Candidatus Falkowiibacteriota</taxon>
    </lineage>
</organism>
<dbReference type="Proteomes" id="UP000231408">
    <property type="component" value="Unassembled WGS sequence"/>
</dbReference>
<evidence type="ECO:0000259" key="6">
    <source>
        <dbReference type="Pfam" id="PF07992"/>
    </source>
</evidence>
<keyword evidence="3" id="KW-0560">Oxidoreductase</keyword>
<dbReference type="PRINTS" id="PR00469">
    <property type="entry name" value="PNDRDTASEII"/>
</dbReference>
<evidence type="ECO:0000256" key="1">
    <source>
        <dbReference type="ARBA" id="ARBA00022630"/>
    </source>
</evidence>
<evidence type="ECO:0000313" key="8">
    <source>
        <dbReference type="Proteomes" id="UP000231408"/>
    </source>
</evidence>
<dbReference type="Gene3D" id="3.50.50.60">
    <property type="entry name" value="FAD/NAD(P)-binding domain"/>
    <property type="match status" value="2"/>
</dbReference>
<evidence type="ECO:0000256" key="5">
    <source>
        <dbReference type="ARBA" id="ARBA00023284"/>
    </source>
</evidence>
<gene>
    <name evidence="7" type="ORF">COX21_02430</name>
</gene>
<accession>A0A2G9ZMX4</accession>
<keyword evidence="1" id="KW-0285">Flavoprotein</keyword>
<dbReference type="InterPro" id="IPR050097">
    <property type="entry name" value="Ferredoxin-NADP_redctase_2"/>
</dbReference>
<dbReference type="SUPFAM" id="SSF51905">
    <property type="entry name" value="FAD/NAD(P)-binding domain"/>
    <property type="match status" value="1"/>
</dbReference>
<keyword evidence="4" id="KW-1015">Disulfide bond</keyword>
<dbReference type="PRINTS" id="PR00368">
    <property type="entry name" value="FADPNR"/>
</dbReference>
<proteinExistence type="predicted"/>
<dbReference type="PANTHER" id="PTHR48105">
    <property type="entry name" value="THIOREDOXIN REDUCTASE 1-RELATED-RELATED"/>
    <property type="match status" value="1"/>
</dbReference>
<keyword evidence="2" id="KW-0274">FAD</keyword>
<dbReference type="InterPro" id="IPR023753">
    <property type="entry name" value="FAD/NAD-binding_dom"/>
</dbReference>
<protein>
    <recommendedName>
        <fullName evidence="6">FAD/NAD(P)-binding domain-containing protein</fullName>
    </recommendedName>
</protein>
<name>A0A2G9ZMX4_9BACT</name>
<evidence type="ECO:0000256" key="4">
    <source>
        <dbReference type="ARBA" id="ARBA00023157"/>
    </source>
</evidence>
<comment type="caution">
    <text evidence="7">The sequence shown here is derived from an EMBL/GenBank/DDBJ whole genome shotgun (WGS) entry which is preliminary data.</text>
</comment>
<dbReference type="PROSITE" id="PS00573">
    <property type="entry name" value="PYRIDINE_REDOX_2"/>
    <property type="match status" value="1"/>
</dbReference>
<evidence type="ECO:0000256" key="2">
    <source>
        <dbReference type="ARBA" id="ARBA00022827"/>
    </source>
</evidence>
<reference evidence="7 8" key="1">
    <citation type="submission" date="2017-09" db="EMBL/GenBank/DDBJ databases">
        <title>Depth-based differentiation of microbial function through sediment-hosted aquifers and enrichment of novel symbionts in the deep terrestrial subsurface.</title>
        <authorList>
            <person name="Probst A.J."/>
            <person name="Ladd B."/>
            <person name="Jarett J.K."/>
            <person name="Geller-Mcgrath D.E."/>
            <person name="Sieber C.M."/>
            <person name="Emerson J.B."/>
            <person name="Anantharaman K."/>
            <person name="Thomas B.C."/>
            <person name="Malmstrom R."/>
            <person name="Stieglmeier M."/>
            <person name="Klingl A."/>
            <person name="Woyke T."/>
            <person name="Ryan C.M."/>
            <person name="Banfield J.F."/>
        </authorList>
    </citation>
    <scope>NUCLEOTIDE SEQUENCE [LARGE SCALE GENOMIC DNA]</scope>
    <source>
        <strain evidence="7">CG23_combo_of_CG06-09_8_20_14_all_41_10</strain>
    </source>
</reference>
<dbReference type="AlphaFoldDB" id="A0A2G9ZMX4"/>
<evidence type="ECO:0000313" key="7">
    <source>
        <dbReference type="EMBL" id="PIP34527.1"/>
    </source>
</evidence>
<evidence type="ECO:0000256" key="3">
    <source>
        <dbReference type="ARBA" id="ARBA00023002"/>
    </source>
</evidence>
<dbReference type="EMBL" id="PCSE01000070">
    <property type="protein sequence ID" value="PIP34527.1"/>
    <property type="molecule type" value="Genomic_DNA"/>
</dbReference>